<comment type="caution">
    <text evidence="3">The sequence shown here is derived from an EMBL/GenBank/DDBJ whole genome shotgun (WGS) entry which is preliminary data.</text>
</comment>
<feature type="transmembrane region" description="Helical" evidence="1">
    <location>
        <begin position="12"/>
        <end position="30"/>
    </location>
</feature>
<dbReference type="Pfam" id="PF07331">
    <property type="entry name" value="TctB"/>
    <property type="match status" value="1"/>
</dbReference>
<feature type="domain" description="DUF1468" evidence="2">
    <location>
        <begin position="20"/>
        <end position="155"/>
    </location>
</feature>
<feature type="transmembrane region" description="Helical" evidence="1">
    <location>
        <begin position="95"/>
        <end position="114"/>
    </location>
</feature>
<dbReference type="InterPro" id="IPR009936">
    <property type="entry name" value="DUF1468"/>
</dbReference>
<keyword evidence="1" id="KW-1133">Transmembrane helix</keyword>
<organism evidence="3 4">
    <name type="scientific">Microvirga makkahensis</name>
    <dbReference type="NCBI Taxonomy" id="1128670"/>
    <lineage>
        <taxon>Bacteria</taxon>
        <taxon>Pseudomonadati</taxon>
        <taxon>Pseudomonadota</taxon>
        <taxon>Alphaproteobacteria</taxon>
        <taxon>Hyphomicrobiales</taxon>
        <taxon>Methylobacteriaceae</taxon>
        <taxon>Microvirga</taxon>
    </lineage>
</organism>
<feature type="transmembrane region" description="Helical" evidence="1">
    <location>
        <begin position="42"/>
        <end position="60"/>
    </location>
</feature>
<dbReference type="AlphaFoldDB" id="A0A7X3SRG4"/>
<dbReference type="OrthoDB" id="8410931at2"/>
<gene>
    <name evidence="3" type="ORF">GR328_23415</name>
</gene>
<keyword evidence="4" id="KW-1185">Reference proteome</keyword>
<dbReference type="RefSeq" id="WP_160888074.1">
    <property type="nucleotide sequence ID" value="NZ_WURB01000032.1"/>
</dbReference>
<feature type="transmembrane region" description="Helical" evidence="1">
    <location>
        <begin position="134"/>
        <end position="152"/>
    </location>
</feature>
<keyword evidence="1" id="KW-0472">Membrane</keyword>
<protein>
    <recommendedName>
        <fullName evidence="2">DUF1468 domain-containing protein</fullName>
    </recommendedName>
</protein>
<name>A0A7X3SRG4_9HYPH</name>
<evidence type="ECO:0000259" key="2">
    <source>
        <dbReference type="Pfam" id="PF07331"/>
    </source>
</evidence>
<evidence type="ECO:0000313" key="4">
    <source>
        <dbReference type="Proteomes" id="UP000436483"/>
    </source>
</evidence>
<dbReference type="Proteomes" id="UP000436483">
    <property type="component" value="Unassembled WGS sequence"/>
</dbReference>
<dbReference type="EMBL" id="WURB01000032">
    <property type="protein sequence ID" value="MXQ14345.1"/>
    <property type="molecule type" value="Genomic_DNA"/>
</dbReference>
<accession>A0A7X3SRG4</accession>
<evidence type="ECO:0000313" key="3">
    <source>
        <dbReference type="EMBL" id="MXQ14345.1"/>
    </source>
</evidence>
<proteinExistence type="predicted"/>
<evidence type="ECO:0000256" key="1">
    <source>
        <dbReference type="SAM" id="Phobius"/>
    </source>
</evidence>
<reference evidence="3 4" key="1">
    <citation type="submission" date="2019-12" db="EMBL/GenBank/DDBJ databases">
        <authorList>
            <person name="Yuan C.-G."/>
        </authorList>
    </citation>
    <scope>NUCLEOTIDE SEQUENCE [LARGE SCALE GENOMIC DNA]</scope>
    <source>
        <strain evidence="3 4">KCTC 23863</strain>
    </source>
</reference>
<sequence length="165" mass="18355">MRIGNRTYKVDWGHFLVATSIAAFSIAYLLDARATSLNIQNLLLVQPTALFVLLMYLLVLRQCISVAEGALVPSRSPEPDERAARDEERKGLGRIAALIAVFGVFAFTVEDIGYDVAGWVFTVVGLWICGERRIWVLAIFPAIFAIIVVLGFKMMVPYPMTTLFL</sequence>
<keyword evidence="1" id="KW-0812">Transmembrane</keyword>
<reference evidence="3 4" key="2">
    <citation type="submission" date="2020-01" db="EMBL/GenBank/DDBJ databases">
        <title>Microvirga sp. nov., an arsenate reduction bacterium isolated from Tibet hotspring sediments.</title>
        <authorList>
            <person name="Xian W.-D."/>
            <person name="Li W.-J."/>
        </authorList>
    </citation>
    <scope>NUCLEOTIDE SEQUENCE [LARGE SCALE GENOMIC DNA]</scope>
    <source>
        <strain evidence="3 4">KCTC 23863</strain>
    </source>
</reference>